<dbReference type="FunFam" id="1.20.58.60:FF:000028">
    <property type="entry name" value="Spectrin beta chain"/>
    <property type="match status" value="1"/>
</dbReference>
<dbReference type="FunFam" id="1.20.58.60:FF:000019">
    <property type="entry name" value="Spectrin beta chain"/>
    <property type="match status" value="1"/>
</dbReference>
<keyword evidence="4 8" id="KW-0963">Cytoplasm</keyword>
<feature type="compositionally biased region" description="Basic and acidic residues" evidence="10">
    <location>
        <begin position="2097"/>
        <end position="2110"/>
    </location>
</feature>
<dbReference type="FunFam" id="1.20.58.60:FF:000011">
    <property type="entry name" value="Spectrin beta chain"/>
    <property type="match status" value="1"/>
</dbReference>
<accession>A0A2U9B8H9</accession>
<dbReference type="Gene3D" id="2.30.29.30">
    <property type="entry name" value="Pleckstrin-homology domain (PH domain)/Phosphotyrosine-binding domain (PTB)"/>
    <property type="match status" value="1"/>
</dbReference>
<dbReference type="FunFam" id="1.20.58.60:FF:000033">
    <property type="entry name" value="Spectrin beta chain"/>
    <property type="match status" value="1"/>
</dbReference>
<evidence type="ECO:0000256" key="9">
    <source>
        <dbReference type="SAM" id="Coils"/>
    </source>
</evidence>
<dbReference type="Pfam" id="PF15410">
    <property type="entry name" value="PH_9"/>
    <property type="match status" value="1"/>
</dbReference>
<dbReference type="InterPro" id="IPR002017">
    <property type="entry name" value="Spectrin_repeat"/>
</dbReference>
<proteinExistence type="inferred from homology"/>
<evidence type="ECO:0000256" key="8">
    <source>
        <dbReference type="PIRNR" id="PIRNR002297"/>
    </source>
</evidence>
<dbReference type="PROSITE" id="PS50003">
    <property type="entry name" value="PH_DOMAIN"/>
    <property type="match status" value="1"/>
</dbReference>
<keyword evidence="5" id="KW-0677">Repeat</keyword>
<dbReference type="InterPro" id="IPR001605">
    <property type="entry name" value="PH_dom-spectrin-type"/>
</dbReference>
<dbReference type="GO" id="GO:0051693">
    <property type="term" value="P:actin filament capping"/>
    <property type="evidence" value="ECO:0007669"/>
    <property type="project" value="UniProtKB-UniRule"/>
</dbReference>
<dbReference type="FunFam" id="2.30.29.30:FF:000024">
    <property type="entry name" value="Spectrin beta chain"/>
    <property type="match status" value="1"/>
</dbReference>
<sequence length="2117" mass="242834">MINRLDTWRGEVQMDHAFSFSDVNVDQPDEKSIITYVATYYHYFSKMKALAVEGKRIGKVLDYAIEADQLIEKYETLASELLQWIEQTIGTLNDRQLANSLSAVQNQLQAFNSYRTVEKPPKFTEKGNLEVLLFTIQSKMRANNQKVYMPREGKLISDINKAWERLEKAEHERELALRNELIRQEKLEMLAARFDRKAAMRETWLSENQRLVSQDNFGTDLGAVEAATRKHEAIETDIGAYWERVAAVEAVAKELEAEAYHDVRRVLARRDNVLRLWEYLKELLVARRERLNAHRDLQRLFQEMRYIMDWMADMKSRLQSPDSGKHLHDVLDLRQKHTLVEADISAQAERIKAVQGAAKRFTSYEQAYKPCEPGLVSEKVDLLGQAYEELGQLAGKRRERLEDSRRLWQFLWDIGEEAAWIREQEQILASGDCGRDLTSALHLLSKHEAFRDEMAARYGPLSNSIAAGEALLNEGHYGAPEVTERIQDIRAQWAHLEETTKLREQKLKEAVALLQFQTDADDMEAWIMETLRQVSSHEVGHDEFSTQTLARKQREIEEEIQSHRPLIESLHEQVQALPQAYVQFPQVDGRLPAIEQRYEELETLSVARRQALEGALALYRMFSEAGACQLWVEEKEQWLDSMEIPTKLEDLEVVQQRFETLEPEMNNLGTRVTDVNEVAEQLLSSDNCNKDQIHQTRDQLHNRWMEFEQLAGQKKQALESALNIQNYHLECNEIQTWMKEKTKVIESTQSLGNDLAGVMALQRKLTGMERDLEAIQGKLDDLRNEAEKLAKEHPDQAGEIQGRLAEIQEVWEELNATMKRREESLGEASKLQGFLRDLDDFQSWLSRTQTAVASEDIPTSLPEAESLLAQHESIKNEVDNYKEDYEKMRAVGDEVTQGQTDAQHMFLAQRLQALDTGWHELRRMWENRHSLLAQAFDFQTFLREAKQAEAFLNSQEYVLSHTEMPASLQAAEEAIKKHEDFLTTTEASEEKINGVVETGRRLINDSNANSDKIEEKVESIQERHLKNKEAANELLTKLKDNRELQHFLQDGQELTLWINEKMLTAQDMSYDEARNLHSKWQKHQAFMAELASNKDWLDKIDKEGQALVAEKPELKPVVQQTLEDLQHQWEELEGTTRTKAQCLFDANRAELFTQSCSALDVWLKNLEGQLHSDEYGKDLTSVNILLQKHQMLEHQMEVREKEVQSLQSQALALSQEDAGLAEVDGQQRRVTDNFSNLQEPLKLRRQRLLASKEAHQFNRDLEDEILWVKERMPLATSTDHGKDLPTVQLLIKKNQTLQKEIQGHQPRIDDIHRRGQTQSQVDGERQSVLEERLVELKDLWDQLIAETDKRHARLIEANRAQQFYADAAEAEAWMGEQELHMMSEEKAKDEQSALVMVKKHQILEQALEDYAQTIHQLANSSRLMVTSEHPESERITLRQAQVDKLYAGLKDLAEERRGRLQERLRLTQLKREVDDLEQWIAEREVVAGSHELGQDYEHVTMLRDKFREFARDTSTIGQERVDGVNGLADDLIESGHPENASVAEWKDGLNEAWADLLELIDTRTQMLAASYELHRFHQDAMEVLGRVKEKREALPSDLGRDLNTVQHLHRQHNTFEHDIQALSGQVNQVQDDAARLQKAYAGEKADDINRSEHAVTSAWEGLLEAGQARRLLLLDTVEKFRFFNMVRDLMLWMDGVNLQIDAHDSPRDVSSAGLVIANHQDIKSEIETRADSFTACIEMGNTLINNNHYAADEIREKLVQLQEKRDRINKNWHDKMDHLQIVLEVLQFGRDAYVAESWLAGQEPLVRAAELGSNVDEVESLIKRHEAFEKLAASWEDRFVLLEKLTTLEEHEMQRRREEEERARRPPTPPPAEEVAQSETESHVHDSAARTSLDQTTLNQTVSVNGVHSDNDTSQGSESESVNGPGRDSGLASSRLEPSATLPSRGGAESDPETMEGMLCRKQEMESHSRKAASRSWQNVYCVLRKGSLGFYKDGKSASNGIPYHGEVPISLGEAVCEVANDYKKRKNVFKLRLGDGKEYLFQAKDEAEMSAWIHSILGSIPTGSGDSPGGPRALSRAMTMPPISPGAGDAGGVTMRNREGKEKDREKRFSFFGKKK</sequence>
<gene>
    <name evidence="12" type="ORF">SMAX5B_004173</name>
</gene>
<dbReference type="InterPro" id="IPR041681">
    <property type="entry name" value="PH_9"/>
</dbReference>
<keyword evidence="3 8" id="KW-0117">Actin capping</keyword>
<evidence type="ECO:0000256" key="10">
    <source>
        <dbReference type="SAM" id="MobiDB-lite"/>
    </source>
</evidence>
<dbReference type="SUPFAM" id="SSF46966">
    <property type="entry name" value="Spectrin repeat"/>
    <property type="match status" value="14"/>
</dbReference>
<dbReference type="PIRSF" id="PIRSF002297">
    <property type="entry name" value="Spectrin_beta_subunit"/>
    <property type="match status" value="1"/>
</dbReference>
<dbReference type="InterPro" id="IPR016343">
    <property type="entry name" value="Spectrin_bsu"/>
</dbReference>
<evidence type="ECO:0000256" key="3">
    <source>
        <dbReference type="ARBA" id="ARBA00022467"/>
    </source>
</evidence>
<feature type="coiled-coil region" evidence="9">
    <location>
        <begin position="1189"/>
        <end position="1216"/>
    </location>
</feature>
<keyword evidence="9" id="KW-0175">Coiled coil</keyword>
<keyword evidence="6 8" id="KW-0009">Actin-binding</keyword>
<evidence type="ECO:0000259" key="11">
    <source>
        <dbReference type="PROSITE" id="PS50003"/>
    </source>
</evidence>
<feature type="region of interest" description="Disordered" evidence="10">
    <location>
        <begin position="1851"/>
        <end position="1954"/>
    </location>
</feature>
<feature type="compositionally biased region" description="Basic and acidic residues" evidence="10">
    <location>
        <begin position="1851"/>
        <end position="1864"/>
    </location>
</feature>
<feature type="region of interest" description="Disordered" evidence="10">
    <location>
        <begin position="2062"/>
        <end position="2117"/>
    </location>
</feature>
<feature type="domain" description="PH" evidence="11">
    <location>
        <begin position="1952"/>
        <end position="2062"/>
    </location>
</feature>
<feature type="coiled-coil region" evidence="9">
    <location>
        <begin position="758"/>
        <end position="799"/>
    </location>
</feature>
<dbReference type="InterPro" id="IPR036872">
    <property type="entry name" value="CH_dom_sf"/>
</dbReference>
<keyword evidence="13" id="KW-1185">Reference proteome</keyword>
<dbReference type="GO" id="GO:0008091">
    <property type="term" value="C:spectrin"/>
    <property type="evidence" value="ECO:0007669"/>
    <property type="project" value="InterPro"/>
</dbReference>
<evidence type="ECO:0000256" key="2">
    <source>
        <dbReference type="ARBA" id="ARBA00006826"/>
    </source>
</evidence>
<dbReference type="CDD" id="cd00176">
    <property type="entry name" value="SPEC"/>
    <property type="match status" value="9"/>
</dbReference>
<dbReference type="Gene3D" id="1.10.418.10">
    <property type="entry name" value="Calponin-like domain"/>
    <property type="match status" value="1"/>
</dbReference>
<name>A0A2U9B8H9_SCOMX</name>
<dbReference type="SMART" id="SM00233">
    <property type="entry name" value="PH"/>
    <property type="match status" value="1"/>
</dbReference>
<dbReference type="FunFam" id="1.20.58.60:FF:000083">
    <property type="entry name" value="Spectrin beta chain"/>
    <property type="match status" value="1"/>
</dbReference>
<organism evidence="12 13">
    <name type="scientific">Scophthalmus maximus</name>
    <name type="common">Turbot</name>
    <name type="synonym">Psetta maxima</name>
    <dbReference type="NCBI Taxonomy" id="52904"/>
    <lineage>
        <taxon>Eukaryota</taxon>
        <taxon>Metazoa</taxon>
        <taxon>Chordata</taxon>
        <taxon>Craniata</taxon>
        <taxon>Vertebrata</taxon>
        <taxon>Euteleostomi</taxon>
        <taxon>Actinopterygii</taxon>
        <taxon>Neopterygii</taxon>
        <taxon>Teleostei</taxon>
        <taxon>Neoteleostei</taxon>
        <taxon>Acanthomorphata</taxon>
        <taxon>Carangaria</taxon>
        <taxon>Pleuronectiformes</taxon>
        <taxon>Pleuronectoidei</taxon>
        <taxon>Scophthalmidae</taxon>
        <taxon>Scophthalmus</taxon>
    </lineage>
</organism>
<dbReference type="InterPro" id="IPR011993">
    <property type="entry name" value="PH-like_dom_sf"/>
</dbReference>
<dbReference type="Pfam" id="PF00435">
    <property type="entry name" value="Spectrin"/>
    <property type="match status" value="17"/>
</dbReference>
<evidence type="ECO:0000313" key="12">
    <source>
        <dbReference type="EMBL" id="AWP00150.1"/>
    </source>
</evidence>
<protein>
    <recommendedName>
        <fullName evidence="8">Spectrin beta chain</fullName>
    </recommendedName>
</protein>
<dbReference type="GO" id="GO:0005543">
    <property type="term" value="F:phospholipid binding"/>
    <property type="evidence" value="ECO:0007669"/>
    <property type="project" value="InterPro"/>
</dbReference>
<dbReference type="FunFam" id="1.20.58.60:FF:000106">
    <property type="entry name" value="Spectrin beta chain"/>
    <property type="match status" value="1"/>
</dbReference>
<dbReference type="FunFam" id="1.20.58.60:FF:000059">
    <property type="entry name" value="Spectrin beta chain"/>
    <property type="match status" value="1"/>
</dbReference>
<dbReference type="SUPFAM" id="SSF50729">
    <property type="entry name" value="PH domain-like"/>
    <property type="match status" value="1"/>
</dbReference>
<dbReference type="Gene3D" id="1.20.58.60">
    <property type="match status" value="12"/>
</dbReference>
<comment type="subcellular location">
    <subcellularLocation>
        <location evidence="1">Cytoplasm</location>
        <location evidence="1">Cytoskeleton</location>
    </subcellularLocation>
</comment>
<dbReference type="FunFam" id="1.20.58.60:FF:000049">
    <property type="entry name" value="Spectrin beta chain"/>
    <property type="match status" value="1"/>
</dbReference>
<evidence type="ECO:0000313" key="13">
    <source>
        <dbReference type="Proteomes" id="UP000246464"/>
    </source>
</evidence>
<feature type="coiled-coil region" evidence="9">
    <location>
        <begin position="1619"/>
        <end position="1646"/>
    </location>
</feature>
<feature type="coiled-coil region" evidence="9">
    <location>
        <begin position="864"/>
        <end position="891"/>
    </location>
</feature>
<dbReference type="CDD" id="cd10571">
    <property type="entry name" value="PH_beta_spectrin"/>
    <property type="match status" value="1"/>
</dbReference>
<feature type="compositionally biased region" description="Polar residues" evidence="10">
    <location>
        <begin position="1889"/>
        <end position="1922"/>
    </location>
</feature>
<dbReference type="FunFam" id="1.20.58.60:FF:000018">
    <property type="entry name" value="Spectrin beta chain"/>
    <property type="match status" value="1"/>
</dbReference>
<dbReference type="GO" id="GO:0005200">
    <property type="term" value="F:structural constituent of cytoskeleton"/>
    <property type="evidence" value="ECO:0007669"/>
    <property type="project" value="UniProtKB-UniRule"/>
</dbReference>
<dbReference type="PANTHER" id="PTHR11915">
    <property type="entry name" value="SPECTRIN/FILAMIN RELATED CYTOSKELETAL PROTEIN"/>
    <property type="match status" value="1"/>
</dbReference>
<dbReference type="GO" id="GO:0016020">
    <property type="term" value="C:membrane"/>
    <property type="evidence" value="ECO:0007669"/>
    <property type="project" value="UniProtKB-ARBA"/>
</dbReference>
<keyword evidence="7 8" id="KW-0206">Cytoskeleton</keyword>
<feature type="coiled-coil region" evidence="9">
    <location>
        <begin position="1003"/>
        <end position="1041"/>
    </location>
</feature>
<evidence type="ECO:0000256" key="4">
    <source>
        <dbReference type="ARBA" id="ARBA00022490"/>
    </source>
</evidence>
<evidence type="ECO:0000256" key="1">
    <source>
        <dbReference type="ARBA" id="ARBA00004245"/>
    </source>
</evidence>
<evidence type="ECO:0000256" key="7">
    <source>
        <dbReference type="ARBA" id="ARBA00023212"/>
    </source>
</evidence>
<dbReference type="SMART" id="SM00150">
    <property type="entry name" value="SPEC"/>
    <property type="match status" value="17"/>
</dbReference>
<reference evidence="12 13" key="1">
    <citation type="submission" date="2017-12" db="EMBL/GenBank/DDBJ databases">
        <title>Integrating genomic resources of turbot (Scophthalmus maximus) in depth evaluation of genetic and physical mapping variation across individuals.</title>
        <authorList>
            <person name="Martinez P."/>
        </authorList>
    </citation>
    <scope>NUCLEOTIDE SEQUENCE [LARGE SCALE GENOMIC DNA]</scope>
</reference>
<evidence type="ECO:0000256" key="5">
    <source>
        <dbReference type="ARBA" id="ARBA00022737"/>
    </source>
</evidence>
<dbReference type="InterPro" id="IPR001849">
    <property type="entry name" value="PH_domain"/>
</dbReference>
<comment type="similarity">
    <text evidence="2 8">Belongs to the spectrin family.</text>
</comment>
<dbReference type="EMBL" id="CP026246">
    <property type="protein sequence ID" value="AWP00150.1"/>
    <property type="molecule type" value="Genomic_DNA"/>
</dbReference>
<dbReference type="Proteomes" id="UP000246464">
    <property type="component" value="Chromosome 4"/>
</dbReference>
<dbReference type="GO" id="GO:0003779">
    <property type="term" value="F:actin binding"/>
    <property type="evidence" value="ECO:0007669"/>
    <property type="project" value="UniProtKB-KW"/>
</dbReference>
<dbReference type="PRINTS" id="PR00683">
    <property type="entry name" value="SPECTRINPH"/>
</dbReference>
<dbReference type="FunFam" id="1.20.58.60:FF:000130">
    <property type="entry name" value="Spectrin beta chain"/>
    <property type="match status" value="1"/>
</dbReference>
<evidence type="ECO:0000256" key="6">
    <source>
        <dbReference type="ARBA" id="ARBA00023203"/>
    </source>
</evidence>
<dbReference type="InterPro" id="IPR018159">
    <property type="entry name" value="Spectrin/alpha-actinin"/>
</dbReference>